<evidence type="ECO:0000256" key="10">
    <source>
        <dbReference type="HAMAP-Rule" id="MF_00240"/>
    </source>
</evidence>
<feature type="signal peptide" evidence="10">
    <location>
        <begin position="1"/>
        <end position="22"/>
    </location>
</feature>
<feature type="chain" id="PRO_5017090930" description="Outer-membrane lipoprotein carrier protein" evidence="10">
    <location>
        <begin position="23"/>
        <end position="243"/>
    </location>
</feature>
<reference evidence="11 12" key="1">
    <citation type="journal article" date="2018" name="Nat. Biotechnol.">
        <title>A standardized bacterial taxonomy based on genome phylogeny substantially revises the tree of life.</title>
        <authorList>
            <person name="Parks D.H."/>
            <person name="Chuvochina M."/>
            <person name="Waite D.W."/>
            <person name="Rinke C."/>
            <person name="Skarshewski A."/>
            <person name="Chaumeil P.A."/>
            <person name="Hugenholtz P."/>
        </authorList>
    </citation>
    <scope>NUCLEOTIDE SEQUENCE [LARGE SCALE GENOMIC DNA]</scope>
    <source>
        <strain evidence="11">UBA10707</strain>
    </source>
</reference>
<dbReference type="Proteomes" id="UP000264036">
    <property type="component" value="Unassembled WGS sequence"/>
</dbReference>
<keyword evidence="8 10" id="KW-0653">Protein transport</keyword>
<protein>
    <recommendedName>
        <fullName evidence="4 10">Outer-membrane lipoprotein carrier protein</fullName>
    </recommendedName>
</protein>
<dbReference type="InterPro" id="IPR018323">
    <property type="entry name" value="OM_lipoprot_carrier_LolA_Pbac"/>
</dbReference>
<dbReference type="GO" id="GO:0044874">
    <property type="term" value="P:lipoprotein localization to outer membrane"/>
    <property type="evidence" value="ECO:0007669"/>
    <property type="project" value="UniProtKB-UniRule"/>
</dbReference>
<dbReference type="AlphaFoldDB" id="A0A356LJG9"/>
<comment type="caution">
    <text evidence="11">The sequence shown here is derived from an EMBL/GenBank/DDBJ whole genome shotgun (WGS) entry which is preliminary data.</text>
</comment>
<evidence type="ECO:0000256" key="8">
    <source>
        <dbReference type="ARBA" id="ARBA00022927"/>
    </source>
</evidence>
<name>A0A356LJG9_9BURK</name>
<dbReference type="SUPFAM" id="SSF89392">
    <property type="entry name" value="Prokaryotic lipoproteins and lipoprotein localization factors"/>
    <property type="match status" value="1"/>
</dbReference>
<dbReference type="EMBL" id="DOEK01000035">
    <property type="protein sequence ID" value="HBP31173.1"/>
    <property type="molecule type" value="Genomic_DNA"/>
</dbReference>
<gene>
    <name evidence="10 11" type="primary">lolA</name>
    <name evidence="11" type="ORF">DD666_17410</name>
</gene>
<evidence type="ECO:0000313" key="11">
    <source>
        <dbReference type="EMBL" id="HBP31173.1"/>
    </source>
</evidence>
<comment type="subunit">
    <text evidence="3 10">Monomer.</text>
</comment>
<evidence type="ECO:0000256" key="1">
    <source>
        <dbReference type="ARBA" id="ARBA00004418"/>
    </source>
</evidence>
<dbReference type="InterPro" id="IPR004564">
    <property type="entry name" value="OM_lipoprot_carrier_LolA-like"/>
</dbReference>
<sequence precursor="true">MKKTLLAVCLAMVATVPVSTLAQDIKVNPDMMNPDAGLSTTLEGVTFEKIPEVQNTQQTDARQQLKDFVAQVKSASGEFAQKTSGGKGKSRAAQTGTFSFERPGKFNWSVVKPYAQSVISDGKTVYQYDPDLRQVTERPVSKAVGASPAAILFGSGTLDDSFKLSALPDNQGMVWMRATPNVSDAGLTHVDIGFANNLPAELIILDSFGQTTSIKLRNFKSNAKIPASAYQFKAPPGVDTVKM</sequence>
<evidence type="ECO:0000256" key="2">
    <source>
        <dbReference type="ARBA" id="ARBA00007615"/>
    </source>
</evidence>
<dbReference type="PANTHER" id="PTHR35869">
    <property type="entry name" value="OUTER-MEMBRANE LIPOPROTEIN CARRIER PROTEIN"/>
    <property type="match status" value="1"/>
</dbReference>
<dbReference type="GO" id="GO:0042597">
    <property type="term" value="C:periplasmic space"/>
    <property type="evidence" value="ECO:0007669"/>
    <property type="project" value="UniProtKB-SubCell"/>
</dbReference>
<comment type="similarity">
    <text evidence="2 10">Belongs to the LolA family.</text>
</comment>
<dbReference type="Pfam" id="PF03548">
    <property type="entry name" value="LolA"/>
    <property type="match status" value="1"/>
</dbReference>
<evidence type="ECO:0000256" key="9">
    <source>
        <dbReference type="ARBA" id="ARBA00023186"/>
    </source>
</evidence>
<evidence type="ECO:0000256" key="5">
    <source>
        <dbReference type="ARBA" id="ARBA00022448"/>
    </source>
</evidence>
<evidence type="ECO:0000256" key="6">
    <source>
        <dbReference type="ARBA" id="ARBA00022729"/>
    </source>
</evidence>
<dbReference type="NCBIfam" id="TIGR00547">
    <property type="entry name" value="lolA"/>
    <property type="match status" value="1"/>
</dbReference>
<evidence type="ECO:0000313" key="12">
    <source>
        <dbReference type="Proteomes" id="UP000264036"/>
    </source>
</evidence>
<dbReference type="InterPro" id="IPR029046">
    <property type="entry name" value="LolA/LolB/LppX"/>
</dbReference>
<proteinExistence type="inferred from homology"/>
<accession>A0A356LJG9</accession>
<comment type="function">
    <text evidence="10">Participates in the translocation of lipoproteins from the inner membrane to the outer membrane. Only forms a complex with a lipoprotein if the residue after the N-terminal Cys is not an aspartate (The Asp acts as a targeting signal to indicate that the lipoprotein should stay in the inner membrane).</text>
</comment>
<organism evidence="11 12">
    <name type="scientific">Advenella kashmirensis</name>
    <dbReference type="NCBI Taxonomy" id="310575"/>
    <lineage>
        <taxon>Bacteria</taxon>
        <taxon>Pseudomonadati</taxon>
        <taxon>Pseudomonadota</taxon>
        <taxon>Betaproteobacteria</taxon>
        <taxon>Burkholderiales</taxon>
        <taxon>Alcaligenaceae</taxon>
    </lineage>
</organism>
<keyword evidence="11" id="KW-0449">Lipoprotein</keyword>
<dbReference type="GO" id="GO:0042953">
    <property type="term" value="P:lipoprotein transport"/>
    <property type="evidence" value="ECO:0007669"/>
    <property type="project" value="InterPro"/>
</dbReference>
<evidence type="ECO:0000256" key="7">
    <source>
        <dbReference type="ARBA" id="ARBA00022764"/>
    </source>
</evidence>
<evidence type="ECO:0000256" key="3">
    <source>
        <dbReference type="ARBA" id="ARBA00011245"/>
    </source>
</evidence>
<comment type="subcellular location">
    <subcellularLocation>
        <location evidence="1 10">Periplasm</location>
    </subcellularLocation>
</comment>
<evidence type="ECO:0000256" key="4">
    <source>
        <dbReference type="ARBA" id="ARBA00014035"/>
    </source>
</evidence>
<keyword evidence="9 10" id="KW-0143">Chaperone</keyword>
<keyword evidence="5 10" id="KW-0813">Transport</keyword>
<keyword evidence="7 10" id="KW-0574">Periplasm</keyword>
<dbReference type="CDD" id="cd16325">
    <property type="entry name" value="LolA"/>
    <property type="match status" value="1"/>
</dbReference>
<dbReference type="Gene3D" id="2.50.20.10">
    <property type="entry name" value="Lipoprotein localisation LolA/LolB/LppX"/>
    <property type="match status" value="1"/>
</dbReference>
<dbReference type="PANTHER" id="PTHR35869:SF1">
    <property type="entry name" value="OUTER-MEMBRANE LIPOPROTEIN CARRIER PROTEIN"/>
    <property type="match status" value="1"/>
</dbReference>
<dbReference type="HAMAP" id="MF_00240">
    <property type="entry name" value="LolA"/>
    <property type="match status" value="1"/>
</dbReference>
<keyword evidence="6 10" id="KW-0732">Signal</keyword>